<accession>A0ACA9R0X8</accession>
<gene>
    <name evidence="1" type="ORF">RPERSI_LOCUS16585</name>
</gene>
<keyword evidence="2" id="KW-1185">Reference proteome</keyword>
<evidence type="ECO:0000313" key="2">
    <source>
        <dbReference type="Proteomes" id="UP000789920"/>
    </source>
</evidence>
<dbReference type="Proteomes" id="UP000789920">
    <property type="component" value="Unassembled WGS sequence"/>
</dbReference>
<dbReference type="EMBL" id="CAJVQC010041235">
    <property type="protein sequence ID" value="CAG8772524.1"/>
    <property type="molecule type" value="Genomic_DNA"/>
</dbReference>
<sequence length="151" mass="17494">LGQEGGATHPKTNLRAKWIRVKKKREIKTCSLLVKNQKYYAVFSCEIEAQPKIEVSSIPKERQIGIDVGIGKDNFFALSNREKQTNPQFYRTAEKELGELQRKVSNKEKGSQRREKAKLELSKKHEKVSSQRKDFVFKAVKKLRDNYDLLA</sequence>
<feature type="non-terminal residue" evidence="1">
    <location>
        <position position="1"/>
    </location>
</feature>
<protein>
    <submittedName>
        <fullName evidence="1">33619_t:CDS:1</fullName>
    </submittedName>
</protein>
<proteinExistence type="predicted"/>
<organism evidence="1 2">
    <name type="scientific">Racocetra persica</name>
    <dbReference type="NCBI Taxonomy" id="160502"/>
    <lineage>
        <taxon>Eukaryota</taxon>
        <taxon>Fungi</taxon>
        <taxon>Fungi incertae sedis</taxon>
        <taxon>Mucoromycota</taxon>
        <taxon>Glomeromycotina</taxon>
        <taxon>Glomeromycetes</taxon>
        <taxon>Diversisporales</taxon>
        <taxon>Gigasporaceae</taxon>
        <taxon>Racocetra</taxon>
    </lineage>
</organism>
<comment type="caution">
    <text evidence="1">The sequence shown here is derived from an EMBL/GenBank/DDBJ whole genome shotgun (WGS) entry which is preliminary data.</text>
</comment>
<feature type="non-terminal residue" evidence="1">
    <location>
        <position position="151"/>
    </location>
</feature>
<name>A0ACA9R0X8_9GLOM</name>
<reference evidence="1" key="1">
    <citation type="submission" date="2021-06" db="EMBL/GenBank/DDBJ databases">
        <authorList>
            <person name="Kallberg Y."/>
            <person name="Tangrot J."/>
            <person name="Rosling A."/>
        </authorList>
    </citation>
    <scope>NUCLEOTIDE SEQUENCE</scope>
    <source>
        <strain evidence="1">MA461A</strain>
    </source>
</reference>
<evidence type="ECO:0000313" key="1">
    <source>
        <dbReference type="EMBL" id="CAG8772524.1"/>
    </source>
</evidence>